<dbReference type="Pfam" id="PF02371">
    <property type="entry name" value="Transposase_20"/>
    <property type="match status" value="1"/>
</dbReference>
<dbReference type="NCBIfam" id="NF033542">
    <property type="entry name" value="transpos_IS110"/>
    <property type="match status" value="1"/>
</dbReference>
<evidence type="ECO:0000313" key="3">
    <source>
        <dbReference type="EMBL" id="MET3597571.1"/>
    </source>
</evidence>
<keyword evidence="4" id="KW-1185">Reference proteome</keyword>
<reference evidence="3 4" key="1">
    <citation type="submission" date="2024-06" db="EMBL/GenBank/DDBJ databases">
        <title>Genomic Encyclopedia of Type Strains, Phase IV (KMG-IV): sequencing the most valuable type-strain genomes for metagenomic binning, comparative biology and taxonomic classification.</title>
        <authorList>
            <person name="Goeker M."/>
        </authorList>
    </citation>
    <scope>NUCLEOTIDE SEQUENCE [LARGE SCALE GENOMIC DNA]</scope>
    <source>
        <strain evidence="3 4">DSM 29846</strain>
    </source>
</reference>
<dbReference type="InterPro" id="IPR047650">
    <property type="entry name" value="Transpos_IS110"/>
</dbReference>
<dbReference type="Proteomes" id="UP001549036">
    <property type="component" value="Unassembled WGS sequence"/>
</dbReference>
<dbReference type="InterPro" id="IPR002525">
    <property type="entry name" value="Transp_IS110-like_N"/>
</dbReference>
<dbReference type="RefSeq" id="WP_354417962.1">
    <property type="nucleotide sequence ID" value="NZ_JBEPLM010000026.1"/>
</dbReference>
<proteinExistence type="predicted"/>
<dbReference type="Pfam" id="PF01548">
    <property type="entry name" value="DEDD_Tnp_IS110"/>
    <property type="match status" value="1"/>
</dbReference>
<name>A0ABV2I495_9HYPH</name>
<comment type="caution">
    <text evidence="3">The sequence shown here is derived from an EMBL/GenBank/DDBJ whole genome shotgun (WGS) entry which is preliminary data.</text>
</comment>
<sequence>MQITMIGLDLAKNVFQVHGIDQEGKVGVRRSLRRSEVVDYFAKLPPCLVGIEACATAHHWAREIGRFGHTVRLMPPAYVKPYVKRNKNDIADAEAICEAVTRPNMRFVAVKTAAQQSVLMLHRCRVLLVRQRTMLANAIRAHLAEFGIAMPQGIRTLLTALNVPKNEMNNLPDLVRIALTPMTASLIELGQRIKALEIEIAREHRGNETSRRLETIPGFGVITSTAMAATVADPTAFKSGREFAAWLGLTPRESSSGGKQRLGSITKMGDGYLRTLLVVGATAVIRFAREEGSAKTAWIRKLMEKKPAKVVAVALANKMARIAWALMTRGEIYRAIPA</sequence>
<evidence type="ECO:0000259" key="1">
    <source>
        <dbReference type="Pfam" id="PF01548"/>
    </source>
</evidence>
<dbReference type="PANTHER" id="PTHR33055">
    <property type="entry name" value="TRANSPOSASE FOR INSERTION SEQUENCE ELEMENT IS1111A"/>
    <property type="match status" value="1"/>
</dbReference>
<protein>
    <submittedName>
        <fullName evidence="3">Transposase</fullName>
    </submittedName>
</protein>
<feature type="domain" description="Transposase IS110-like N-terminal" evidence="1">
    <location>
        <begin position="6"/>
        <end position="146"/>
    </location>
</feature>
<dbReference type="PANTHER" id="PTHR33055:SF3">
    <property type="entry name" value="PUTATIVE TRANSPOSASE FOR IS117-RELATED"/>
    <property type="match status" value="1"/>
</dbReference>
<accession>A0ABV2I495</accession>
<feature type="domain" description="Transposase IS116/IS110/IS902 C-terminal" evidence="2">
    <location>
        <begin position="211"/>
        <end position="290"/>
    </location>
</feature>
<dbReference type="InterPro" id="IPR003346">
    <property type="entry name" value="Transposase_20"/>
</dbReference>
<evidence type="ECO:0000313" key="4">
    <source>
        <dbReference type="Proteomes" id="UP001549036"/>
    </source>
</evidence>
<dbReference type="EMBL" id="JBEPLM010000026">
    <property type="protein sequence ID" value="MET3597571.1"/>
    <property type="molecule type" value="Genomic_DNA"/>
</dbReference>
<gene>
    <name evidence="3" type="ORF">ABID26_006997</name>
</gene>
<evidence type="ECO:0000259" key="2">
    <source>
        <dbReference type="Pfam" id="PF02371"/>
    </source>
</evidence>
<organism evidence="3 4">
    <name type="scientific">Mesorhizobium shonense</name>
    <dbReference type="NCBI Taxonomy" id="1209948"/>
    <lineage>
        <taxon>Bacteria</taxon>
        <taxon>Pseudomonadati</taxon>
        <taxon>Pseudomonadota</taxon>
        <taxon>Alphaproteobacteria</taxon>
        <taxon>Hyphomicrobiales</taxon>
        <taxon>Phyllobacteriaceae</taxon>
        <taxon>Mesorhizobium</taxon>
    </lineage>
</organism>